<dbReference type="Pfam" id="PF14026">
    <property type="entry name" value="SCO4226-like"/>
    <property type="match status" value="1"/>
</dbReference>
<name>A0A6P2BSZ3_9ACTN</name>
<dbReference type="RefSeq" id="WP_145858632.1">
    <property type="nucleotide sequence ID" value="NZ_RPFW01000006.1"/>
</dbReference>
<keyword evidence="2" id="KW-1185">Reference proteome</keyword>
<sequence length="109" mass="11641">MTTLRRPDPDSPSSVFLVERYLPAAAAGNLASSVARAARLCALSAESGSASRVQYLHSVYLPAEDTCFCLFRAATAEVIHALNDEASFALDRIAEAVQLYPVNPAPDET</sequence>
<proteinExistence type="predicted"/>
<dbReference type="AlphaFoldDB" id="A0A6P2BSZ3"/>
<dbReference type="Proteomes" id="UP000460272">
    <property type="component" value="Unassembled WGS sequence"/>
</dbReference>
<dbReference type="EMBL" id="RPFW01000006">
    <property type="protein sequence ID" value="TVZ01777.1"/>
    <property type="molecule type" value="Genomic_DNA"/>
</dbReference>
<evidence type="ECO:0000313" key="1">
    <source>
        <dbReference type="EMBL" id="TVZ01777.1"/>
    </source>
</evidence>
<protein>
    <submittedName>
        <fullName evidence="1">DUF4242 domain-containing protein</fullName>
    </submittedName>
</protein>
<gene>
    <name evidence="1" type="ORF">EAS64_30445</name>
</gene>
<dbReference type="OrthoDB" id="9800027at2"/>
<dbReference type="InterPro" id="IPR025336">
    <property type="entry name" value="SCO4226-like"/>
</dbReference>
<accession>A0A6P2BSZ3</accession>
<organism evidence="1 2">
    <name type="scientific">Trebonia kvetii</name>
    <dbReference type="NCBI Taxonomy" id="2480626"/>
    <lineage>
        <taxon>Bacteria</taxon>
        <taxon>Bacillati</taxon>
        <taxon>Actinomycetota</taxon>
        <taxon>Actinomycetes</taxon>
        <taxon>Streptosporangiales</taxon>
        <taxon>Treboniaceae</taxon>
        <taxon>Trebonia</taxon>
    </lineage>
</organism>
<comment type="caution">
    <text evidence="1">The sequence shown here is derived from an EMBL/GenBank/DDBJ whole genome shotgun (WGS) entry which is preliminary data.</text>
</comment>
<evidence type="ECO:0000313" key="2">
    <source>
        <dbReference type="Proteomes" id="UP000460272"/>
    </source>
</evidence>
<reference evidence="1 2" key="1">
    <citation type="submission" date="2018-11" db="EMBL/GenBank/DDBJ databases">
        <title>Trebonia kvetii gen.nov., sp.nov., a novel acidophilic actinobacterium, and proposal of the new actinobacterial family Treboniaceae fam. nov.</title>
        <authorList>
            <person name="Rapoport D."/>
            <person name="Sagova-Mareckova M."/>
            <person name="Sedlacek I."/>
            <person name="Provaznik J."/>
            <person name="Kralova S."/>
            <person name="Pavlinic D."/>
            <person name="Benes V."/>
            <person name="Kopecky J."/>
        </authorList>
    </citation>
    <scope>NUCLEOTIDE SEQUENCE [LARGE SCALE GENOMIC DNA]</scope>
    <source>
        <strain evidence="1 2">15Tr583</strain>
    </source>
</reference>